<dbReference type="InterPro" id="IPR021499">
    <property type="entry name" value="DUF3153"/>
</dbReference>
<evidence type="ECO:0000256" key="1">
    <source>
        <dbReference type="SAM" id="Phobius"/>
    </source>
</evidence>
<comment type="caution">
    <text evidence="2">The sequence shown here is derived from an EMBL/GenBank/DDBJ whole genome shotgun (WGS) entry which is preliminary data.</text>
</comment>
<evidence type="ECO:0008006" key="4">
    <source>
        <dbReference type="Google" id="ProtNLM"/>
    </source>
</evidence>
<feature type="transmembrane region" description="Helical" evidence="1">
    <location>
        <begin position="237"/>
        <end position="262"/>
    </location>
</feature>
<feature type="transmembrane region" description="Helical" evidence="1">
    <location>
        <begin position="21"/>
        <end position="42"/>
    </location>
</feature>
<evidence type="ECO:0000313" key="3">
    <source>
        <dbReference type="Proteomes" id="UP001050975"/>
    </source>
</evidence>
<dbReference type="Pfam" id="PF11353">
    <property type="entry name" value="DUF3153"/>
    <property type="match status" value="1"/>
</dbReference>
<dbReference type="AlphaFoldDB" id="A0AAV3XM58"/>
<dbReference type="Proteomes" id="UP001050975">
    <property type="component" value="Unassembled WGS sequence"/>
</dbReference>
<sequence>MLLKRTVLAVSQAIFGVRRGIRGFVVQTRLLLIVLVASLLLAGCVDYDLDVSFDSPNQGAIVQSIKLGEQFTKLSPETAQEWLNSLELRAKQLQGKSQRISDTELTVTIPFYYGAELEQKFNQFFNGTDKGKKQPAVTANTDLSEIKSNLSLKQNNLLLLQRNRLSYDLDLRSLSRLASDGSVIVDPGSLLDLEFRLNTPWGARSIAGEKAIKPDSQNQGHQLIWHLQPGKINHLEAIFWLPNPLGIGAFIIAVFVAAGIYLKYNRGLGLAKKPTRAAA</sequence>
<accession>A0AAV3XM58</accession>
<dbReference type="EMBL" id="BLAY01000248">
    <property type="protein sequence ID" value="GET43748.1"/>
    <property type="molecule type" value="Genomic_DNA"/>
</dbReference>
<keyword evidence="1" id="KW-0812">Transmembrane</keyword>
<keyword evidence="3" id="KW-1185">Reference proteome</keyword>
<protein>
    <recommendedName>
        <fullName evidence="4">DUF3153 domain-containing protein</fullName>
    </recommendedName>
</protein>
<name>A0AAV3XM58_9CYAN</name>
<proteinExistence type="predicted"/>
<keyword evidence="1" id="KW-1133">Transmembrane helix</keyword>
<keyword evidence="1" id="KW-0472">Membrane</keyword>
<reference evidence="2" key="1">
    <citation type="submission" date="2019-10" db="EMBL/GenBank/DDBJ databases">
        <title>Draft genome sequece of Microseira wollei NIES-4236.</title>
        <authorList>
            <person name="Yamaguchi H."/>
            <person name="Suzuki S."/>
            <person name="Kawachi M."/>
        </authorList>
    </citation>
    <scope>NUCLEOTIDE SEQUENCE</scope>
    <source>
        <strain evidence="2">NIES-4236</strain>
    </source>
</reference>
<dbReference type="RefSeq" id="WP_226592871.1">
    <property type="nucleotide sequence ID" value="NZ_BLAY01000248.1"/>
</dbReference>
<gene>
    <name evidence="2" type="ORF">MiSe_85730</name>
</gene>
<organism evidence="2 3">
    <name type="scientific">Microseira wollei NIES-4236</name>
    <dbReference type="NCBI Taxonomy" id="2530354"/>
    <lineage>
        <taxon>Bacteria</taxon>
        <taxon>Bacillati</taxon>
        <taxon>Cyanobacteriota</taxon>
        <taxon>Cyanophyceae</taxon>
        <taxon>Oscillatoriophycideae</taxon>
        <taxon>Aerosakkonematales</taxon>
        <taxon>Aerosakkonemataceae</taxon>
        <taxon>Microseira</taxon>
    </lineage>
</organism>
<evidence type="ECO:0000313" key="2">
    <source>
        <dbReference type="EMBL" id="GET43748.1"/>
    </source>
</evidence>